<dbReference type="SUPFAM" id="SSF82549">
    <property type="entry name" value="DAK1/DegV-like"/>
    <property type="match status" value="1"/>
</dbReference>
<keyword evidence="1" id="KW-0446">Lipid-binding</keyword>
<dbReference type="Pfam" id="PF02645">
    <property type="entry name" value="DegV"/>
    <property type="match status" value="1"/>
</dbReference>
<dbReference type="EMBL" id="JADOUE010000001">
    <property type="protein sequence ID" value="MBG6122120.1"/>
    <property type="molecule type" value="Genomic_DNA"/>
</dbReference>
<reference evidence="2" key="1">
    <citation type="submission" date="2020-11" db="EMBL/GenBank/DDBJ databases">
        <title>Sequencing the genomes of 1000 actinobacteria strains.</title>
        <authorList>
            <person name="Klenk H.-P."/>
        </authorList>
    </citation>
    <scope>NUCLEOTIDE SEQUENCE</scope>
    <source>
        <strain evidence="2">DSM 45632</strain>
    </source>
</reference>
<dbReference type="Gene3D" id="3.30.1180.10">
    <property type="match status" value="1"/>
</dbReference>
<dbReference type="PANTHER" id="PTHR33434:SF2">
    <property type="entry name" value="FATTY ACID-BINDING PROTEIN TM_1468"/>
    <property type="match status" value="1"/>
</dbReference>
<evidence type="ECO:0000313" key="2">
    <source>
        <dbReference type="EMBL" id="MBG6122120.1"/>
    </source>
</evidence>
<proteinExistence type="predicted"/>
<dbReference type="PANTHER" id="PTHR33434">
    <property type="entry name" value="DEGV DOMAIN-CONTAINING PROTEIN DR_1986-RELATED"/>
    <property type="match status" value="1"/>
</dbReference>
<evidence type="ECO:0000256" key="1">
    <source>
        <dbReference type="ARBA" id="ARBA00023121"/>
    </source>
</evidence>
<dbReference type="AlphaFoldDB" id="A0A931DXV6"/>
<dbReference type="GO" id="GO:0008289">
    <property type="term" value="F:lipid binding"/>
    <property type="evidence" value="ECO:0007669"/>
    <property type="project" value="UniProtKB-KW"/>
</dbReference>
<dbReference type="InterPro" id="IPR050270">
    <property type="entry name" value="DegV_domain_contain"/>
</dbReference>
<keyword evidence="3" id="KW-1185">Reference proteome</keyword>
<dbReference type="PROSITE" id="PS51482">
    <property type="entry name" value="DEGV"/>
    <property type="match status" value="1"/>
</dbReference>
<name>A0A931DXV6_9CORY</name>
<dbReference type="InterPro" id="IPR043168">
    <property type="entry name" value="DegV_C"/>
</dbReference>
<accession>A0A931DXV6</accession>
<dbReference type="NCBIfam" id="TIGR00762">
    <property type="entry name" value="DegV"/>
    <property type="match status" value="1"/>
</dbReference>
<dbReference type="Gene3D" id="3.40.50.10170">
    <property type="match status" value="1"/>
</dbReference>
<dbReference type="InterPro" id="IPR003797">
    <property type="entry name" value="DegV"/>
</dbReference>
<dbReference type="Proteomes" id="UP000658613">
    <property type="component" value="Unassembled WGS sequence"/>
</dbReference>
<evidence type="ECO:0000313" key="3">
    <source>
        <dbReference type="Proteomes" id="UP000658613"/>
    </source>
</evidence>
<organism evidence="2 3">
    <name type="scientific">Corynebacterium aquatimens</name>
    <dbReference type="NCBI Taxonomy" id="1190508"/>
    <lineage>
        <taxon>Bacteria</taxon>
        <taxon>Bacillati</taxon>
        <taxon>Actinomycetota</taxon>
        <taxon>Actinomycetes</taxon>
        <taxon>Mycobacteriales</taxon>
        <taxon>Corynebacteriaceae</taxon>
        <taxon>Corynebacterium</taxon>
    </lineage>
</organism>
<comment type="caution">
    <text evidence="2">The sequence shown here is derived from an EMBL/GenBank/DDBJ whole genome shotgun (WGS) entry which is preliminary data.</text>
</comment>
<gene>
    <name evidence="2" type="ORF">IW254_001089</name>
</gene>
<sequence length="285" mass="29889">MEPGADHLMAVRVVVDSSAGIPKKVARKLGITVLDLHMTHTEQSEDISTSGLNSLELAAAYARQLERGKDKGLVALHVGKRLSSTWTAAEAAAAVFDGKVHVVDTNTAGMAVGAAAIVAASFAKSGADLPTCVRVAEKTLAASETWLYVNQLEQMRKSGRLSKAASVISAALLATKPILHVKEGKLELATKTRTQAKAFAKLTDLVAERASGDPAFVVIQHSGEEKEASKELKAMLVDALSPDSRVIIRKLTPALVVHTGTGAIGVSAVFNDALELQDPPADAED</sequence>
<protein>
    <submittedName>
        <fullName evidence="2">DegV family protein with EDD domain</fullName>
    </submittedName>
</protein>